<organism evidence="1 2">
    <name type="scientific">Nesidiocoris tenuis</name>
    <dbReference type="NCBI Taxonomy" id="355587"/>
    <lineage>
        <taxon>Eukaryota</taxon>
        <taxon>Metazoa</taxon>
        <taxon>Ecdysozoa</taxon>
        <taxon>Arthropoda</taxon>
        <taxon>Hexapoda</taxon>
        <taxon>Insecta</taxon>
        <taxon>Pterygota</taxon>
        <taxon>Neoptera</taxon>
        <taxon>Paraneoptera</taxon>
        <taxon>Hemiptera</taxon>
        <taxon>Heteroptera</taxon>
        <taxon>Panheteroptera</taxon>
        <taxon>Cimicomorpha</taxon>
        <taxon>Miridae</taxon>
        <taxon>Dicyphina</taxon>
        <taxon>Nesidiocoris</taxon>
    </lineage>
</organism>
<feature type="non-terminal residue" evidence="1">
    <location>
        <position position="68"/>
    </location>
</feature>
<protein>
    <submittedName>
        <fullName evidence="1">Uncharacterized protein</fullName>
    </submittedName>
</protein>
<gene>
    <name evidence="1" type="ORF">NTEN_LOCUS6314</name>
</gene>
<sequence>MFLTVKSSRPPSSWVKTSKLVLYGQQRICPCGPPVITAKSPLIIAISQAHWSVVPLVVLLPTGIASIL</sequence>
<name>A0A6H5GB65_9HEMI</name>
<dbReference type="Proteomes" id="UP000479000">
    <property type="component" value="Unassembled WGS sequence"/>
</dbReference>
<proteinExistence type="predicted"/>
<dbReference type="EMBL" id="CADCXU010009463">
    <property type="protein sequence ID" value="CAB0000392.1"/>
    <property type="molecule type" value="Genomic_DNA"/>
</dbReference>
<accession>A0A6H5GB65</accession>
<evidence type="ECO:0000313" key="2">
    <source>
        <dbReference type="Proteomes" id="UP000479000"/>
    </source>
</evidence>
<evidence type="ECO:0000313" key="1">
    <source>
        <dbReference type="EMBL" id="CAB0000392.1"/>
    </source>
</evidence>
<dbReference type="AlphaFoldDB" id="A0A6H5GB65"/>
<feature type="non-terminal residue" evidence="1">
    <location>
        <position position="1"/>
    </location>
</feature>
<reference evidence="1 2" key="1">
    <citation type="submission" date="2020-02" db="EMBL/GenBank/DDBJ databases">
        <authorList>
            <person name="Ferguson B K."/>
        </authorList>
    </citation>
    <scope>NUCLEOTIDE SEQUENCE [LARGE SCALE GENOMIC DNA]</scope>
</reference>
<keyword evidence="2" id="KW-1185">Reference proteome</keyword>